<evidence type="ECO:0000313" key="6">
    <source>
        <dbReference type="Proteomes" id="UP000022141"/>
    </source>
</evidence>
<sequence length="340" mass="36462">MKIEVGVVLPRVLGGLATSLAVVAVGSGEALAAPPLGCLIEPEQVAEVGSPVIGVIEAIQVERGDRVSKGQVLALLRGDVERAAVGVASSRARAEADEQAARSNVAFARQKLERTQGLLEKKFISEQALDQVRTEYEVAEQRLVQAREQKRVALRELGLAEAQLAQRSIRSPFDGVVAERYLSVGERVEEKPLFRVAKVDPLRVQVVVPAALYGKIDTGAFASVQPQLPETAAVQAQVTLVDQLIDAPSMVSSPFLGERLVRHGAGQWRSIFDINGRRTGKLDSPDPPPANTGGPRMSRPIGAAWPERIISRGEEESRTSFQDRHLPCGSATAARPSAQA</sequence>
<reference evidence="5" key="1">
    <citation type="submission" date="2014-02" db="EMBL/GenBank/DDBJ databases">
        <title>Expanding our view of genomic diversity in Candidatus Accumulibacter clades.</title>
        <authorList>
            <person name="Skennerton C.T."/>
            <person name="Barr J.J."/>
            <person name="Slater F.R."/>
            <person name="Bond P.L."/>
            <person name="Tyson G.W."/>
        </authorList>
    </citation>
    <scope>NUCLEOTIDE SEQUENCE [LARGE SCALE GENOMIC DNA]</scope>
</reference>
<protein>
    <submittedName>
        <fullName evidence="5">Cation efflux system protein CzcB</fullName>
    </submittedName>
</protein>
<evidence type="ECO:0000256" key="2">
    <source>
        <dbReference type="SAM" id="Coils"/>
    </source>
</evidence>
<name>A0A011NVL9_ACCRE</name>
<evidence type="ECO:0000256" key="1">
    <source>
        <dbReference type="ARBA" id="ARBA00009477"/>
    </source>
</evidence>
<dbReference type="Gene3D" id="2.40.50.100">
    <property type="match status" value="1"/>
</dbReference>
<dbReference type="Gene3D" id="2.40.30.170">
    <property type="match status" value="1"/>
</dbReference>
<evidence type="ECO:0000313" key="5">
    <source>
        <dbReference type="EMBL" id="EXI86768.1"/>
    </source>
</evidence>
<dbReference type="PANTHER" id="PTHR30469">
    <property type="entry name" value="MULTIDRUG RESISTANCE PROTEIN MDTA"/>
    <property type="match status" value="1"/>
</dbReference>
<dbReference type="NCBIfam" id="TIGR01730">
    <property type="entry name" value="RND_mfp"/>
    <property type="match status" value="1"/>
</dbReference>
<evidence type="ECO:0000259" key="4">
    <source>
        <dbReference type="Pfam" id="PF25973"/>
    </source>
</evidence>
<proteinExistence type="inferred from homology"/>
<dbReference type="AlphaFoldDB" id="A0A011NVL9"/>
<dbReference type="EMBL" id="JEMY01000041">
    <property type="protein sequence ID" value="EXI86768.1"/>
    <property type="molecule type" value="Genomic_DNA"/>
</dbReference>
<dbReference type="GO" id="GO:1990281">
    <property type="term" value="C:efflux pump complex"/>
    <property type="evidence" value="ECO:0007669"/>
    <property type="project" value="TreeGrafter"/>
</dbReference>
<dbReference type="GO" id="GO:0015562">
    <property type="term" value="F:efflux transmembrane transporter activity"/>
    <property type="evidence" value="ECO:0007669"/>
    <property type="project" value="TreeGrafter"/>
</dbReference>
<dbReference type="InterPro" id="IPR006143">
    <property type="entry name" value="RND_pump_MFP"/>
</dbReference>
<dbReference type="PATRIC" id="fig|1454004.3.peg.3032"/>
<dbReference type="Proteomes" id="UP000022141">
    <property type="component" value="Unassembled WGS sequence"/>
</dbReference>
<comment type="similarity">
    <text evidence="1">Belongs to the membrane fusion protein (MFP) (TC 8.A.1) family.</text>
</comment>
<dbReference type="Gene3D" id="1.10.287.470">
    <property type="entry name" value="Helix hairpin bin"/>
    <property type="match status" value="1"/>
</dbReference>
<dbReference type="SUPFAM" id="SSF111369">
    <property type="entry name" value="HlyD-like secretion proteins"/>
    <property type="match status" value="1"/>
</dbReference>
<feature type="compositionally biased region" description="Basic and acidic residues" evidence="3">
    <location>
        <begin position="309"/>
        <end position="326"/>
    </location>
</feature>
<dbReference type="Pfam" id="PF25973">
    <property type="entry name" value="BSH_CzcB"/>
    <property type="match status" value="1"/>
</dbReference>
<dbReference type="InterPro" id="IPR058647">
    <property type="entry name" value="BSH_CzcB-like"/>
</dbReference>
<evidence type="ECO:0000256" key="3">
    <source>
        <dbReference type="SAM" id="MobiDB-lite"/>
    </source>
</evidence>
<dbReference type="STRING" id="1454004.AW11_02938"/>
<accession>A0A011NVL9</accession>
<keyword evidence="6" id="KW-1185">Reference proteome</keyword>
<dbReference type="PANTHER" id="PTHR30469:SF15">
    <property type="entry name" value="HLYD FAMILY OF SECRETION PROTEINS"/>
    <property type="match status" value="1"/>
</dbReference>
<feature type="coiled-coil region" evidence="2">
    <location>
        <begin position="129"/>
        <end position="163"/>
    </location>
</feature>
<feature type="region of interest" description="Disordered" evidence="3">
    <location>
        <begin position="276"/>
        <end position="340"/>
    </location>
</feature>
<feature type="domain" description="CzcB-like barrel-sandwich hybrid" evidence="4">
    <location>
        <begin position="45"/>
        <end position="197"/>
    </location>
</feature>
<dbReference type="eggNOG" id="COG0845">
    <property type="taxonomic scope" value="Bacteria"/>
</dbReference>
<comment type="caution">
    <text evidence="5">The sequence shown here is derived from an EMBL/GenBank/DDBJ whole genome shotgun (WGS) entry which is preliminary data.</text>
</comment>
<keyword evidence="2" id="KW-0175">Coiled coil</keyword>
<organism evidence="5 6">
    <name type="scientific">Accumulibacter regalis</name>
    <dbReference type="NCBI Taxonomy" id="522306"/>
    <lineage>
        <taxon>Bacteria</taxon>
        <taxon>Pseudomonadati</taxon>
        <taxon>Pseudomonadota</taxon>
        <taxon>Betaproteobacteria</taxon>
        <taxon>Candidatus Accumulibacter</taxon>
    </lineage>
</organism>
<gene>
    <name evidence="5" type="primary">czcB_1</name>
    <name evidence="5" type="ORF">AW11_02938</name>
</gene>